<dbReference type="OrthoDB" id="407355at2759"/>
<evidence type="ECO:0000256" key="2">
    <source>
        <dbReference type="ARBA" id="ARBA00022723"/>
    </source>
</evidence>
<accession>A0A8J2HSM4</accession>
<dbReference type="EMBL" id="CAJRGZ010000015">
    <property type="protein sequence ID" value="CAG5140814.1"/>
    <property type="molecule type" value="Genomic_DNA"/>
</dbReference>
<dbReference type="Pfam" id="PF01522">
    <property type="entry name" value="Polysacc_deac_1"/>
    <property type="match status" value="1"/>
</dbReference>
<evidence type="ECO:0000256" key="1">
    <source>
        <dbReference type="ARBA" id="ARBA00001941"/>
    </source>
</evidence>
<keyword evidence="5" id="KW-0119">Carbohydrate metabolism</keyword>
<gene>
    <name evidence="8" type="ORF">ALTATR162_LOCUS795</name>
</gene>
<dbReference type="RefSeq" id="XP_043164324.1">
    <property type="nucleotide sequence ID" value="XM_043308389.1"/>
</dbReference>
<dbReference type="PANTHER" id="PTHR46471:SF4">
    <property type="entry name" value="CHITIN DEACETYLASE"/>
    <property type="match status" value="1"/>
</dbReference>
<keyword evidence="3" id="KW-0732">Signal</keyword>
<dbReference type="InterPro" id="IPR002509">
    <property type="entry name" value="NODB_dom"/>
</dbReference>
<dbReference type="SUPFAM" id="SSF88713">
    <property type="entry name" value="Glycoside hydrolase/deacetylase"/>
    <property type="match status" value="1"/>
</dbReference>
<dbReference type="GeneID" id="67020005"/>
<dbReference type="Proteomes" id="UP000676310">
    <property type="component" value="Unassembled WGS sequence"/>
</dbReference>
<comment type="caution">
    <text evidence="8">The sequence shown here is derived from an EMBL/GenBank/DDBJ whole genome shotgun (WGS) entry which is preliminary data.</text>
</comment>
<evidence type="ECO:0000313" key="9">
    <source>
        <dbReference type="Proteomes" id="UP000676310"/>
    </source>
</evidence>
<name>A0A8J2HSM4_9PLEO</name>
<dbReference type="GO" id="GO:0016810">
    <property type="term" value="F:hydrolase activity, acting on carbon-nitrogen (but not peptide) bonds"/>
    <property type="evidence" value="ECO:0007669"/>
    <property type="project" value="InterPro"/>
</dbReference>
<dbReference type="GO" id="GO:0005975">
    <property type="term" value="P:carbohydrate metabolic process"/>
    <property type="evidence" value="ECO:0007669"/>
    <property type="project" value="InterPro"/>
</dbReference>
<evidence type="ECO:0000313" key="8">
    <source>
        <dbReference type="EMBL" id="CAG5140814.1"/>
    </source>
</evidence>
<evidence type="ECO:0000256" key="5">
    <source>
        <dbReference type="ARBA" id="ARBA00023277"/>
    </source>
</evidence>
<evidence type="ECO:0000259" key="7">
    <source>
        <dbReference type="PROSITE" id="PS51677"/>
    </source>
</evidence>
<feature type="domain" description="NodB homology" evidence="7">
    <location>
        <begin position="45"/>
        <end position="260"/>
    </location>
</feature>
<dbReference type="GO" id="GO:0046872">
    <property type="term" value="F:metal ion binding"/>
    <property type="evidence" value="ECO:0007669"/>
    <property type="project" value="UniProtKB-KW"/>
</dbReference>
<reference evidence="8" key="1">
    <citation type="submission" date="2021-05" db="EMBL/GenBank/DDBJ databases">
        <authorList>
            <person name="Stam R."/>
        </authorList>
    </citation>
    <scope>NUCLEOTIDE SEQUENCE</scope>
    <source>
        <strain evidence="8">CS162</strain>
    </source>
</reference>
<keyword evidence="4" id="KW-0378">Hydrolase</keyword>
<sequence length="292" mass="33022">MCLEEFGLACDGSKWPPGFNTSATPRPKLGDIPYGKRIRSCTVENTLALTYDDGPSQWTLGLLDMLKENDVKATFFVSGMKLYNDLVNHRSDKTPAIVRRMYNEGHQIAGHTWAHLDMDQLDSQQRRHELVKGEIGFIDILGFFPTYMRPPFNICGAECETDVGELGYHVVSRMDAATSEGTWNSKLTLPRKTSNDIDGRDWAGNYTYAEEQFMARITSKGNRQGVRAWLGLAHDTHHQSVYRWTPFMIKNAKERGFKLVTVGECLNDPEENWYRDPLTGGALHDLSPKGTL</sequence>
<dbReference type="PROSITE" id="PS51677">
    <property type="entry name" value="NODB"/>
    <property type="match status" value="1"/>
</dbReference>
<dbReference type="PANTHER" id="PTHR46471">
    <property type="entry name" value="CHITIN DEACETYLASE"/>
    <property type="match status" value="1"/>
</dbReference>
<dbReference type="Gene3D" id="3.20.20.370">
    <property type="entry name" value="Glycoside hydrolase/deacetylase"/>
    <property type="match status" value="1"/>
</dbReference>
<keyword evidence="9" id="KW-1185">Reference proteome</keyword>
<evidence type="ECO:0000256" key="3">
    <source>
        <dbReference type="ARBA" id="ARBA00022729"/>
    </source>
</evidence>
<dbReference type="CDD" id="cd10951">
    <property type="entry name" value="CE4_ClCDA_like"/>
    <property type="match status" value="1"/>
</dbReference>
<dbReference type="InterPro" id="IPR011330">
    <property type="entry name" value="Glyco_hydro/deAcase_b/a-brl"/>
</dbReference>
<dbReference type="AlphaFoldDB" id="A0A8J2HSM4"/>
<evidence type="ECO:0000256" key="4">
    <source>
        <dbReference type="ARBA" id="ARBA00022801"/>
    </source>
</evidence>
<organism evidence="8 9">
    <name type="scientific">Alternaria atra</name>
    <dbReference type="NCBI Taxonomy" id="119953"/>
    <lineage>
        <taxon>Eukaryota</taxon>
        <taxon>Fungi</taxon>
        <taxon>Dikarya</taxon>
        <taxon>Ascomycota</taxon>
        <taxon>Pezizomycotina</taxon>
        <taxon>Dothideomycetes</taxon>
        <taxon>Pleosporomycetidae</taxon>
        <taxon>Pleosporales</taxon>
        <taxon>Pleosporineae</taxon>
        <taxon>Pleosporaceae</taxon>
        <taxon>Alternaria</taxon>
        <taxon>Alternaria sect. Ulocladioides</taxon>
    </lineage>
</organism>
<comment type="cofactor">
    <cofactor evidence="1">
        <name>Co(2+)</name>
        <dbReference type="ChEBI" id="CHEBI:48828"/>
    </cofactor>
</comment>
<keyword evidence="6" id="KW-0170">Cobalt</keyword>
<evidence type="ECO:0000256" key="6">
    <source>
        <dbReference type="ARBA" id="ARBA00023285"/>
    </source>
</evidence>
<keyword evidence="2" id="KW-0479">Metal-binding</keyword>
<proteinExistence type="predicted"/>
<protein>
    <recommendedName>
        <fullName evidence="7">NodB homology domain-containing protein</fullName>
    </recommendedName>
</protein>